<dbReference type="InterPro" id="IPR008136">
    <property type="entry name" value="CinA_C"/>
</dbReference>
<comment type="caution">
    <text evidence="2">The sequence shown here is derived from an EMBL/GenBank/DDBJ whole genome shotgun (WGS) entry which is preliminary data.</text>
</comment>
<organism evidence="2 3">
    <name type="scientific">Govanella unica</name>
    <dbReference type="NCBI Taxonomy" id="2975056"/>
    <lineage>
        <taxon>Bacteria</taxon>
        <taxon>Pseudomonadati</taxon>
        <taxon>Pseudomonadota</taxon>
        <taxon>Alphaproteobacteria</taxon>
        <taxon>Emcibacterales</taxon>
        <taxon>Govanellaceae</taxon>
        <taxon>Govanella</taxon>
    </lineage>
</organism>
<dbReference type="EMBL" id="JANWOI010000002">
    <property type="protein sequence ID" value="MDA5193809.1"/>
    <property type="molecule type" value="Genomic_DNA"/>
</dbReference>
<dbReference type="NCBIfam" id="TIGR00199">
    <property type="entry name" value="PncC_domain"/>
    <property type="match status" value="1"/>
</dbReference>
<dbReference type="Gene3D" id="3.90.950.20">
    <property type="entry name" value="CinA-like"/>
    <property type="match status" value="1"/>
</dbReference>
<dbReference type="AlphaFoldDB" id="A0A9X3TYC7"/>
<dbReference type="Proteomes" id="UP001141619">
    <property type="component" value="Unassembled WGS sequence"/>
</dbReference>
<accession>A0A9X3TYC7</accession>
<reference evidence="2" key="1">
    <citation type="submission" date="2022-08" db="EMBL/GenBank/DDBJ databases">
        <authorList>
            <person name="Vandamme P."/>
            <person name="Hettiarachchi A."/>
            <person name="Peeters C."/>
            <person name="Cnockaert M."/>
            <person name="Carlier A."/>
        </authorList>
    </citation>
    <scope>NUCLEOTIDE SEQUENCE</scope>
    <source>
        <strain evidence="2">LMG 31809</strain>
    </source>
</reference>
<dbReference type="Pfam" id="PF02464">
    <property type="entry name" value="CinA"/>
    <property type="match status" value="1"/>
</dbReference>
<evidence type="ECO:0000259" key="1">
    <source>
        <dbReference type="Pfam" id="PF02464"/>
    </source>
</evidence>
<sequence>MFSPDLLTEATNILALARAKSLMIATAESCTGGLIVACLTEIAGSSDVVDCGFVTYSNDAKTHMIGVSPALLEMHGAVSAPVAEAMAQGALDQSRASVSVAVTGIAGPDGGSAEKPVGLVHIAGQNRHGELVSERFLFGDSSRNHIRLETVKAALAILRRLVINTPDRNHNL</sequence>
<evidence type="ECO:0000313" key="2">
    <source>
        <dbReference type="EMBL" id="MDA5193809.1"/>
    </source>
</evidence>
<feature type="domain" description="CinA C-terminal" evidence="1">
    <location>
        <begin position="11"/>
        <end position="161"/>
    </location>
</feature>
<keyword evidence="3" id="KW-1185">Reference proteome</keyword>
<protein>
    <submittedName>
        <fullName evidence="2">CinA family protein</fullName>
    </submittedName>
</protein>
<proteinExistence type="predicted"/>
<dbReference type="SUPFAM" id="SSF142433">
    <property type="entry name" value="CinA-like"/>
    <property type="match status" value="1"/>
</dbReference>
<evidence type="ECO:0000313" key="3">
    <source>
        <dbReference type="Proteomes" id="UP001141619"/>
    </source>
</evidence>
<dbReference type="RefSeq" id="WP_274943503.1">
    <property type="nucleotide sequence ID" value="NZ_JANWOI010000002.1"/>
</dbReference>
<gene>
    <name evidence="2" type="ORF">NYP16_07570</name>
</gene>
<dbReference type="InterPro" id="IPR036653">
    <property type="entry name" value="CinA-like_C"/>
</dbReference>
<name>A0A9X3TYC7_9PROT</name>
<reference evidence="2" key="2">
    <citation type="journal article" date="2023" name="Syst. Appl. Microbiol.">
        <title>Govania unica gen. nov., sp. nov., a rare biosphere bacterium that represents a novel family in the class Alphaproteobacteria.</title>
        <authorList>
            <person name="Vandamme P."/>
            <person name="Peeters C."/>
            <person name="Hettiarachchi A."/>
            <person name="Cnockaert M."/>
            <person name="Carlier A."/>
        </authorList>
    </citation>
    <scope>NUCLEOTIDE SEQUENCE</scope>
    <source>
        <strain evidence="2">LMG 31809</strain>
    </source>
</reference>